<evidence type="ECO:0000256" key="3">
    <source>
        <dbReference type="ARBA" id="ARBA00023015"/>
    </source>
</evidence>
<evidence type="ECO:0000259" key="10">
    <source>
        <dbReference type="PROSITE" id="PS00434"/>
    </source>
</evidence>
<accession>A0A8I6TEY3</accession>
<dbReference type="Pfam" id="PF00447">
    <property type="entry name" value="HSF_DNA-bind"/>
    <property type="match status" value="1"/>
</dbReference>
<feature type="domain" description="HSF-type DNA-binding" evidence="10">
    <location>
        <begin position="54"/>
        <end position="78"/>
    </location>
</feature>
<keyword evidence="5" id="KW-0804">Transcription</keyword>
<reference evidence="11" key="1">
    <citation type="submission" date="2022-01" db="UniProtKB">
        <authorList>
            <consortium name="EnsemblMetazoa"/>
        </authorList>
    </citation>
    <scope>IDENTIFICATION</scope>
</reference>
<evidence type="ECO:0000313" key="12">
    <source>
        <dbReference type="Proteomes" id="UP000494040"/>
    </source>
</evidence>
<evidence type="ECO:0000256" key="6">
    <source>
        <dbReference type="ARBA" id="ARBA00023242"/>
    </source>
</evidence>
<sequence>MNSHTDVLDTSIPAFIAKLWHMVSDSSTDDLICWGQEDTSFVIKNEQRFCSELLPRYYKHNNMSSFIRQLNKYDFHKVISADSLSLKSAVDKQDLEFIHPHFVKNYPGLLSQIKRKLSNSKEVSEFKGDHNILTKLVKEVQQLQTKQELVESKLIAMKNENDALWREHAVMKKKHHTQQKIVNKLVQFLVSLVRGINIRGGIPLMLKDNIIQPVDGLKAIKARGFGDNAKPTICEVDHLGPMKDSTNINIAELLASLPSRFSNNIDKLQKTAKNDGFQPSIYSTLERPKLSIQAVKPGAKRKTPVATVVKPKKAKTTGPCFTDEQVQLDINDITGFDLDSSPTFPVVTSPGGMIINSPNSNDGLLEDKGNSAQLNEPQSDVQLSPLSTICARLDTEVEQQDPQKLDNASDMGSHLEGIQSDLDALKDILKSENLSFDANTIMGLFNVEDGMSLDNTMDGGEGWSGKLSLGSDDNGTEIVPYTPILFDMVNELNPGDENGPDDPVVPELDANLPDLNTPLPEISELNTPLPIAEELLGLNEPDDL</sequence>
<evidence type="ECO:0000256" key="2">
    <source>
        <dbReference type="ARBA" id="ARBA00006403"/>
    </source>
</evidence>
<dbReference type="AlphaFoldDB" id="A0A8I6TEY3"/>
<dbReference type="PANTHER" id="PTHR10015">
    <property type="entry name" value="HEAT SHOCK TRANSCRIPTION FACTOR"/>
    <property type="match status" value="1"/>
</dbReference>
<dbReference type="InterPro" id="IPR036388">
    <property type="entry name" value="WH-like_DNA-bd_sf"/>
</dbReference>
<organism evidence="11 12">
    <name type="scientific">Cimex lectularius</name>
    <name type="common">Bed bug</name>
    <name type="synonym">Acanthia lectularia</name>
    <dbReference type="NCBI Taxonomy" id="79782"/>
    <lineage>
        <taxon>Eukaryota</taxon>
        <taxon>Metazoa</taxon>
        <taxon>Ecdysozoa</taxon>
        <taxon>Arthropoda</taxon>
        <taxon>Hexapoda</taxon>
        <taxon>Insecta</taxon>
        <taxon>Pterygota</taxon>
        <taxon>Neoptera</taxon>
        <taxon>Paraneoptera</taxon>
        <taxon>Hemiptera</taxon>
        <taxon>Heteroptera</taxon>
        <taxon>Panheteroptera</taxon>
        <taxon>Cimicomorpha</taxon>
        <taxon>Cimicidae</taxon>
        <taxon>Cimex</taxon>
    </lineage>
</organism>
<dbReference type="GO" id="GO:0003700">
    <property type="term" value="F:DNA-binding transcription factor activity"/>
    <property type="evidence" value="ECO:0007669"/>
    <property type="project" value="InterPro"/>
</dbReference>
<dbReference type="GO" id="GO:0005634">
    <property type="term" value="C:nucleus"/>
    <property type="evidence" value="ECO:0007669"/>
    <property type="project" value="UniProtKB-SubCell"/>
</dbReference>
<dbReference type="EnsemblMetazoa" id="XM_014389516.2">
    <property type="protein sequence ID" value="XP_014245002.1"/>
    <property type="gene ID" value="LOC106664102"/>
</dbReference>
<keyword evidence="12" id="KW-1185">Reference proteome</keyword>
<comment type="similarity">
    <text evidence="2 7">Belongs to the HSF family.</text>
</comment>
<gene>
    <name evidence="11" type="primary">106664102</name>
</gene>
<evidence type="ECO:0000256" key="8">
    <source>
        <dbReference type="SAM" id="Coils"/>
    </source>
</evidence>
<evidence type="ECO:0000256" key="9">
    <source>
        <dbReference type="SAM" id="MobiDB-lite"/>
    </source>
</evidence>
<comment type="subcellular location">
    <subcellularLocation>
        <location evidence="1">Nucleus</location>
    </subcellularLocation>
</comment>
<keyword evidence="6" id="KW-0539">Nucleus</keyword>
<protein>
    <recommendedName>
        <fullName evidence="10">HSF-type DNA-binding domain-containing protein</fullName>
    </recommendedName>
</protein>
<dbReference type="PANTHER" id="PTHR10015:SF427">
    <property type="entry name" value="HEAT SHOCK FACTOR PROTEIN"/>
    <property type="match status" value="1"/>
</dbReference>
<name>A0A8I6TEY3_CIMLE</name>
<keyword evidence="8" id="KW-0175">Coiled coil</keyword>
<dbReference type="GO" id="GO:0043565">
    <property type="term" value="F:sequence-specific DNA binding"/>
    <property type="evidence" value="ECO:0007669"/>
    <property type="project" value="InterPro"/>
</dbReference>
<feature type="coiled-coil region" evidence="8">
    <location>
        <begin position="133"/>
        <end position="160"/>
    </location>
</feature>
<keyword evidence="4" id="KW-0238">DNA-binding</keyword>
<dbReference type="InterPro" id="IPR036390">
    <property type="entry name" value="WH_DNA-bd_sf"/>
</dbReference>
<evidence type="ECO:0000256" key="5">
    <source>
        <dbReference type="ARBA" id="ARBA00023163"/>
    </source>
</evidence>
<keyword evidence="3" id="KW-0805">Transcription regulation</keyword>
<dbReference type="FunFam" id="1.10.10.10:FF:000027">
    <property type="entry name" value="Heat shock transcription factor 1"/>
    <property type="match status" value="1"/>
</dbReference>
<proteinExistence type="inferred from homology"/>
<feature type="region of interest" description="Disordered" evidence="9">
    <location>
        <begin position="493"/>
        <end position="523"/>
    </location>
</feature>
<dbReference type="OrthoDB" id="60033at2759"/>
<evidence type="ECO:0000313" key="11">
    <source>
        <dbReference type="EnsemblMetazoa" id="XP_014245002.1"/>
    </source>
</evidence>
<evidence type="ECO:0000256" key="7">
    <source>
        <dbReference type="RuleBase" id="RU004020"/>
    </source>
</evidence>
<dbReference type="PRINTS" id="PR00056">
    <property type="entry name" value="HSFDOMAIN"/>
</dbReference>
<dbReference type="Gene3D" id="1.10.10.10">
    <property type="entry name" value="Winged helix-like DNA-binding domain superfamily/Winged helix DNA-binding domain"/>
    <property type="match status" value="1"/>
</dbReference>
<dbReference type="InterPro" id="IPR000232">
    <property type="entry name" value="HSF_DNA-bd"/>
</dbReference>
<dbReference type="PROSITE" id="PS00434">
    <property type="entry name" value="HSF_DOMAIN"/>
    <property type="match status" value="1"/>
</dbReference>
<dbReference type="SUPFAM" id="SSF46785">
    <property type="entry name" value="Winged helix' DNA-binding domain"/>
    <property type="match status" value="1"/>
</dbReference>
<dbReference type="Proteomes" id="UP000494040">
    <property type="component" value="Unassembled WGS sequence"/>
</dbReference>
<dbReference type="SMART" id="SM00415">
    <property type="entry name" value="HSF"/>
    <property type="match status" value="1"/>
</dbReference>
<evidence type="ECO:0000256" key="4">
    <source>
        <dbReference type="ARBA" id="ARBA00023125"/>
    </source>
</evidence>
<evidence type="ECO:0000256" key="1">
    <source>
        <dbReference type="ARBA" id="ARBA00004123"/>
    </source>
</evidence>
<dbReference type="KEGG" id="clec:106664102"/>